<keyword evidence="3 6" id="KW-0812">Transmembrane</keyword>
<gene>
    <name evidence="7" type="ORF">V8G56_12340</name>
</gene>
<proteinExistence type="predicted"/>
<feature type="transmembrane region" description="Helical" evidence="6">
    <location>
        <begin position="292"/>
        <end position="314"/>
    </location>
</feature>
<keyword evidence="2" id="KW-1003">Cell membrane</keyword>
<feature type="transmembrane region" description="Helical" evidence="6">
    <location>
        <begin position="105"/>
        <end position="128"/>
    </location>
</feature>
<name>A0ABW7MRR3_9FLAO</name>
<evidence type="ECO:0000256" key="4">
    <source>
        <dbReference type="ARBA" id="ARBA00022989"/>
    </source>
</evidence>
<sequence>MKSIKELVKQYQEIVFNFFNKGHQRTLEAKKNIAASFFIKGISIVINLALVPLTINYVNPSQYGIWLTLSSIVAWFSFFDIGFGHGLRNRFAEAKAKGDFEKARIYVSTTYAVLALIFLSVWLLFFMVNFFVDWSIILNAPTELAQELSTLALIVFSFFCLQIVLKTINTIIIADQKPAKAAFFDMLGQLIALVTIFILTKTTKGSLIYLGLGLGSAPIIMLMVSSLIFYSKSYKYFAPSLKYVKFSHAKDIMKLGFNFFFIQIAVIIIYQTNNLIITQTGSPEDVTIFNIAYKYLSIALMGFSIILGPFWSAFTEAYTKKDYLWMKTTLKNLKNISYLAVFGVIILVLFSKYIYQLWIGDTIIIPLHVTIVVGFYIILLIVVALYTQILNGIGKIKIQLLSYSIATIFHIPLAIFLGNKWGIIGVILSASFFYFIISIYTMKQVNLIVRNKAKGIWIK</sequence>
<keyword evidence="4 6" id="KW-1133">Transmembrane helix</keyword>
<evidence type="ECO:0000256" key="1">
    <source>
        <dbReference type="ARBA" id="ARBA00004651"/>
    </source>
</evidence>
<evidence type="ECO:0000256" key="6">
    <source>
        <dbReference type="SAM" id="Phobius"/>
    </source>
</evidence>
<dbReference type="RefSeq" id="WP_395438760.1">
    <property type="nucleotide sequence ID" value="NZ_JBAWKC010000004.1"/>
</dbReference>
<organism evidence="7 8">
    <name type="scientific">Gaetbulibacter aquiaggeris</name>
    <dbReference type="NCBI Taxonomy" id="1735373"/>
    <lineage>
        <taxon>Bacteria</taxon>
        <taxon>Pseudomonadati</taxon>
        <taxon>Bacteroidota</taxon>
        <taxon>Flavobacteriia</taxon>
        <taxon>Flavobacteriales</taxon>
        <taxon>Flavobacteriaceae</taxon>
        <taxon>Gaetbulibacter</taxon>
    </lineage>
</organism>
<feature type="transmembrane region" description="Helical" evidence="6">
    <location>
        <begin position="33"/>
        <end position="57"/>
    </location>
</feature>
<feature type="transmembrane region" description="Helical" evidence="6">
    <location>
        <begin position="252"/>
        <end position="272"/>
    </location>
</feature>
<keyword evidence="5 6" id="KW-0472">Membrane</keyword>
<dbReference type="InterPro" id="IPR050833">
    <property type="entry name" value="Poly_Biosynth_Transport"/>
</dbReference>
<dbReference type="PANTHER" id="PTHR30250:SF11">
    <property type="entry name" value="O-ANTIGEN TRANSPORTER-RELATED"/>
    <property type="match status" value="1"/>
</dbReference>
<dbReference type="EMBL" id="JBAWKC010000004">
    <property type="protein sequence ID" value="MFH6769531.1"/>
    <property type="molecule type" value="Genomic_DNA"/>
</dbReference>
<feature type="transmembrane region" description="Helical" evidence="6">
    <location>
        <begin position="367"/>
        <end position="386"/>
    </location>
</feature>
<evidence type="ECO:0000313" key="7">
    <source>
        <dbReference type="EMBL" id="MFH6769531.1"/>
    </source>
</evidence>
<reference evidence="7 8" key="1">
    <citation type="submission" date="2024-02" db="EMBL/GenBank/DDBJ databases">
        <title>A Gaetbulibacter species isolated from tidal flats and genomic insights of their niches.</title>
        <authorList>
            <person name="Ye Y."/>
        </authorList>
    </citation>
    <scope>NUCLEOTIDE SEQUENCE [LARGE SCALE GENOMIC DNA]</scope>
    <source>
        <strain evidence="7 8">KEM-8</strain>
    </source>
</reference>
<dbReference type="PANTHER" id="PTHR30250">
    <property type="entry name" value="PST FAMILY PREDICTED COLANIC ACID TRANSPORTER"/>
    <property type="match status" value="1"/>
</dbReference>
<keyword evidence="8" id="KW-1185">Reference proteome</keyword>
<feature type="transmembrane region" description="Helical" evidence="6">
    <location>
        <begin position="398"/>
        <end position="417"/>
    </location>
</feature>
<evidence type="ECO:0000313" key="8">
    <source>
        <dbReference type="Proteomes" id="UP001610104"/>
    </source>
</evidence>
<evidence type="ECO:0000256" key="5">
    <source>
        <dbReference type="ARBA" id="ARBA00023136"/>
    </source>
</evidence>
<comment type="caution">
    <text evidence="7">The sequence shown here is derived from an EMBL/GenBank/DDBJ whole genome shotgun (WGS) entry which is preliminary data.</text>
</comment>
<protein>
    <submittedName>
        <fullName evidence="7">Oligosaccharide flippase family protein</fullName>
    </submittedName>
</protein>
<feature type="transmembrane region" description="Helical" evidence="6">
    <location>
        <begin position="181"/>
        <end position="200"/>
    </location>
</feature>
<feature type="transmembrane region" description="Helical" evidence="6">
    <location>
        <begin position="148"/>
        <end position="169"/>
    </location>
</feature>
<evidence type="ECO:0000256" key="2">
    <source>
        <dbReference type="ARBA" id="ARBA00022475"/>
    </source>
</evidence>
<dbReference type="InterPro" id="IPR002797">
    <property type="entry name" value="Polysacc_synth"/>
</dbReference>
<comment type="subcellular location">
    <subcellularLocation>
        <location evidence="1">Cell membrane</location>
        <topology evidence="1">Multi-pass membrane protein</topology>
    </subcellularLocation>
</comment>
<feature type="transmembrane region" description="Helical" evidence="6">
    <location>
        <begin position="206"/>
        <end position="231"/>
    </location>
</feature>
<feature type="transmembrane region" description="Helical" evidence="6">
    <location>
        <begin position="423"/>
        <end position="442"/>
    </location>
</feature>
<feature type="transmembrane region" description="Helical" evidence="6">
    <location>
        <begin position="335"/>
        <end position="355"/>
    </location>
</feature>
<accession>A0ABW7MRR3</accession>
<evidence type="ECO:0000256" key="3">
    <source>
        <dbReference type="ARBA" id="ARBA00022692"/>
    </source>
</evidence>
<dbReference type="Pfam" id="PF01943">
    <property type="entry name" value="Polysacc_synt"/>
    <property type="match status" value="1"/>
</dbReference>
<feature type="transmembrane region" description="Helical" evidence="6">
    <location>
        <begin position="63"/>
        <end position="84"/>
    </location>
</feature>
<dbReference type="Proteomes" id="UP001610104">
    <property type="component" value="Unassembled WGS sequence"/>
</dbReference>